<dbReference type="Proteomes" id="UP000005239">
    <property type="component" value="Unassembled WGS sequence"/>
</dbReference>
<reference evidence="2" key="1">
    <citation type="journal article" date="2008" name="Nat. Genet.">
        <title>The Pristionchus pacificus genome provides a unique perspective on nematode lifestyle and parasitism.</title>
        <authorList>
            <person name="Dieterich C."/>
            <person name="Clifton S.W."/>
            <person name="Schuster L.N."/>
            <person name="Chinwalla A."/>
            <person name="Delehaunty K."/>
            <person name="Dinkelacker I."/>
            <person name="Fulton L."/>
            <person name="Fulton R."/>
            <person name="Godfrey J."/>
            <person name="Minx P."/>
            <person name="Mitreva M."/>
            <person name="Roeseler W."/>
            <person name="Tian H."/>
            <person name="Witte H."/>
            <person name="Yang S.P."/>
            <person name="Wilson R.K."/>
            <person name="Sommer R.J."/>
        </authorList>
    </citation>
    <scope>NUCLEOTIDE SEQUENCE [LARGE SCALE GENOMIC DNA]</scope>
    <source>
        <strain evidence="2">PS312</strain>
    </source>
</reference>
<dbReference type="EnsemblMetazoa" id="PPA45902.1">
    <property type="protein sequence ID" value="PPA45902.1"/>
    <property type="gene ID" value="WBGene00284271"/>
</dbReference>
<organism evidence="1 2">
    <name type="scientific">Pristionchus pacificus</name>
    <name type="common">Parasitic nematode worm</name>
    <dbReference type="NCBI Taxonomy" id="54126"/>
    <lineage>
        <taxon>Eukaryota</taxon>
        <taxon>Metazoa</taxon>
        <taxon>Ecdysozoa</taxon>
        <taxon>Nematoda</taxon>
        <taxon>Chromadorea</taxon>
        <taxon>Rhabditida</taxon>
        <taxon>Rhabditina</taxon>
        <taxon>Diplogasteromorpha</taxon>
        <taxon>Diplogasteroidea</taxon>
        <taxon>Neodiplogasteridae</taxon>
        <taxon>Pristionchus</taxon>
    </lineage>
</organism>
<accession>A0A2A6C058</accession>
<keyword evidence="2" id="KW-1185">Reference proteome</keyword>
<reference evidence="1" key="2">
    <citation type="submission" date="2022-06" db="UniProtKB">
        <authorList>
            <consortium name="EnsemblMetazoa"/>
        </authorList>
    </citation>
    <scope>IDENTIFICATION</scope>
    <source>
        <strain evidence="1">PS312</strain>
    </source>
</reference>
<sequence>MHHARAPDARAFVLEEFETFEREYQMSTIPTEAALLLALHLKYVGTSKPPCTRWLFEIAFL</sequence>
<protein>
    <submittedName>
        <fullName evidence="1">Uncharacterized protein</fullName>
    </submittedName>
</protein>
<dbReference type="AlphaFoldDB" id="A0A2A6C058"/>
<gene>
    <name evidence="1" type="primary">WBGene00284271</name>
</gene>
<name>A0A2A6C058_PRIPA</name>
<evidence type="ECO:0000313" key="2">
    <source>
        <dbReference type="Proteomes" id="UP000005239"/>
    </source>
</evidence>
<evidence type="ECO:0000313" key="1">
    <source>
        <dbReference type="EnsemblMetazoa" id="PPA45902.1"/>
    </source>
</evidence>
<proteinExistence type="predicted"/>
<accession>A0A8R1Z570</accession>